<gene>
    <name evidence="1" type="ORF">ACFW88_12515</name>
</gene>
<evidence type="ECO:0000313" key="1">
    <source>
        <dbReference type="EMBL" id="MFE1751347.1"/>
    </source>
</evidence>
<accession>A0ABW6H407</accession>
<dbReference type="EMBL" id="JBHYTS010000015">
    <property type="protein sequence ID" value="MFE1751347.1"/>
    <property type="molecule type" value="Genomic_DNA"/>
</dbReference>
<dbReference type="RefSeq" id="WP_381804314.1">
    <property type="nucleotide sequence ID" value="NZ_JBHYTS010000015.1"/>
</dbReference>
<name>A0ABW6H407_9ACTN</name>
<reference evidence="1 2" key="1">
    <citation type="submission" date="2024-09" db="EMBL/GenBank/DDBJ databases">
        <title>The Natural Products Discovery Center: Release of the First 8490 Sequenced Strains for Exploring Actinobacteria Biosynthetic Diversity.</title>
        <authorList>
            <person name="Kalkreuter E."/>
            <person name="Kautsar S.A."/>
            <person name="Yang D."/>
            <person name="Bader C.D."/>
            <person name="Teijaro C.N."/>
            <person name="Fluegel L."/>
            <person name="Davis C.M."/>
            <person name="Simpson J.R."/>
            <person name="Lauterbach L."/>
            <person name="Steele A.D."/>
            <person name="Gui C."/>
            <person name="Meng S."/>
            <person name="Li G."/>
            <person name="Viehrig K."/>
            <person name="Ye F."/>
            <person name="Su P."/>
            <person name="Kiefer A.F."/>
            <person name="Nichols A."/>
            <person name="Cepeda A.J."/>
            <person name="Yan W."/>
            <person name="Fan B."/>
            <person name="Jiang Y."/>
            <person name="Adhikari A."/>
            <person name="Zheng C.-J."/>
            <person name="Schuster L."/>
            <person name="Cowan T.M."/>
            <person name="Smanski M.J."/>
            <person name="Chevrette M.G."/>
            <person name="De Carvalho L.P.S."/>
            <person name="Shen B."/>
        </authorList>
    </citation>
    <scope>NUCLEOTIDE SEQUENCE [LARGE SCALE GENOMIC DNA]</scope>
    <source>
        <strain evidence="1 2">NPDC059500</strain>
    </source>
</reference>
<evidence type="ECO:0000313" key="2">
    <source>
        <dbReference type="Proteomes" id="UP001599756"/>
    </source>
</evidence>
<comment type="caution">
    <text evidence="1">The sequence shown here is derived from an EMBL/GenBank/DDBJ whole genome shotgun (WGS) entry which is preliminary data.</text>
</comment>
<keyword evidence="2" id="KW-1185">Reference proteome</keyword>
<organism evidence="1 2">
    <name type="scientific">Streptomyces anandii</name>
    <dbReference type="NCBI Taxonomy" id="285454"/>
    <lineage>
        <taxon>Bacteria</taxon>
        <taxon>Bacillati</taxon>
        <taxon>Actinomycetota</taxon>
        <taxon>Actinomycetes</taxon>
        <taxon>Kitasatosporales</taxon>
        <taxon>Streptomycetaceae</taxon>
        <taxon>Streptomyces</taxon>
    </lineage>
</organism>
<protein>
    <submittedName>
        <fullName evidence="1">Uncharacterized protein</fullName>
    </submittedName>
</protein>
<dbReference type="Proteomes" id="UP001599756">
    <property type="component" value="Unassembled WGS sequence"/>
</dbReference>
<sequence>MGATGDARTIRLTGDILVEYVVSRARLLVFSIEVLTDQDVLVPGGS</sequence>
<proteinExistence type="predicted"/>